<proteinExistence type="predicted"/>
<dbReference type="Pfam" id="PF10531">
    <property type="entry name" value="SLBB"/>
    <property type="match status" value="3"/>
</dbReference>
<evidence type="ECO:0000256" key="1">
    <source>
        <dbReference type="ARBA" id="ARBA00022729"/>
    </source>
</evidence>
<reference evidence="5 6" key="1">
    <citation type="submission" date="2016-10" db="EMBL/GenBank/DDBJ databases">
        <authorList>
            <person name="de Groot N.N."/>
        </authorList>
    </citation>
    <scope>NUCLEOTIDE SEQUENCE [LARGE SCALE GENOMIC DNA]</scope>
    <source>
        <strain evidence="5 6">GAS232</strain>
    </source>
</reference>
<feature type="domain" description="Soluble ligand binding" evidence="4">
    <location>
        <begin position="584"/>
        <end position="615"/>
    </location>
</feature>
<evidence type="ECO:0000259" key="3">
    <source>
        <dbReference type="Pfam" id="PF02563"/>
    </source>
</evidence>
<evidence type="ECO:0000256" key="2">
    <source>
        <dbReference type="SAM" id="MobiDB-lite"/>
    </source>
</evidence>
<dbReference type="PANTHER" id="PTHR33619">
    <property type="entry name" value="POLYSACCHARIDE EXPORT PROTEIN GFCE-RELATED"/>
    <property type="match status" value="1"/>
</dbReference>
<keyword evidence="1" id="KW-0732">Signal</keyword>
<accession>A0A1G7NBL2</accession>
<dbReference type="Pfam" id="PF02563">
    <property type="entry name" value="Poly_export"/>
    <property type="match status" value="1"/>
</dbReference>
<feature type="domain" description="Soluble ligand binding" evidence="4">
    <location>
        <begin position="143"/>
        <end position="188"/>
    </location>
</feature>
<feature type="compositionally biased region" description="Low complexity" evidence="2">
    <location>
        <begin position="455"/>
        <end position="474"/>
    </location>
</feature>
<dbReference type="PANTHER" id="PTHR33619:SF3">
    <property type="entry name" value="POLYSACCHARIDE EXPORT PROTEIN GFCE-RELATED"/>
    <property type="match status" value="1"/>
</dbReference>
<feature type="region of interest" description="Disordered" evidence="2">
    <location>
        <begin position="453"/>
        <end position="474"/>
    </location>
</feature>
<organism evidence="5 6">
    <name type="scientific">Terriglobus roseus</name>
    <dbReference type="NCBI Taxonomy" id="392734"/>
    <lineage>
        <taxon>Bacteria</taxon>
        <taxon>Pseudomonadati</taxon>
        <taxon>Acidobacteriota</taxon>
        <taxon>Terriglobia</taxon>
        <taxon>Terriglobales</taxon>
        <taxon>Acidobacteriaceae</taxon>
        <taxon>Terriglobus</taxon>
    </lineage>
</organism>
<dbReference type="EMBL" id="LT629690">
    <property type="protein sequence ID" value="SDF71485.1"/>
    <property type="molecule type" value="Genomic_DNA"/>
</dbReference>
<dbReference type="Proteomes" id="UP000182427">
    <property type="component" value="Chromosome I"/>
</dbReference>
<dbReference type="RefSeq" id="WP_231966539.1">
    <property type="nucleotide sequence ID" value="NZ_LT629690.1"/>
</dbReference>
<dbReference type="InterPro" id="IPR019554">
    <property type="entry name" value="Soluble_ligand-bd"/>
</dbReference>
<dbReference type="InterPro" id="IPR049712">
    <property type="entry name" value="Poly_export"/>
</dbReference>
<evidence type="ECO:0000259" key="4">
    <source>
        <dbReference type="Pfam" id="PF10531"/>
    </source>
</evidence>
<feature type="domain" description="Soluble ligand binding" evidence="4">
    <location>
        <begin position="226"/>
        <end position="278"/>
    </location>
</feature>
<keyword evidence="6" id="KW-1185">Reference proteome</keyword>
<evidence type="ECO:0000313" key="5">
    <source>
        <dbReference type="EMBL" id="SDF71485.1"/>
    </source>
</evidence>
<dbReference type="InterPro" id="IPR003715">
    <property type="entry name" value="Poly_export_N"/>
</dbReference>
<sequence>MSTQRDTASDERNRVRFPPDPTTDLQKLARSSTGQALPVFGRDLFQEPPSTFAPADQIPVAADYVIGPGDDVLVRISGAEQISSNSQLTVDASGKIYVPRVGAIQVAGLRANELQTQIAREIDHYFRNYQLSVSLGRLRSIQIYVVGEARRPGAYTISGLSTVLNALFASGGPNVQGSMRRIQVRRGDKTITTLDLYDLILSGDKSHDIRLETGDTLFIPAVGPQVALAGSVRHPAVYELKEDIAGQGANTLGDLLTVAGGLGPTANPGQIRLERIDANLQRHAVTVALDTTGKMMPLHDGDILYANHIASGFEKTVTIRGNLANPGRFAWKPGMRLSDVLPDREALLTGDYWRERNRMGVPTPLFEPNEFNSPPSQGASTDSAMMRAGIERSPNGQANSARNALTSVLPPSAFGEDQEQATVAASGVVSQSATQMDRNATAEAASSKTNLGTSLFGQLGQPNQQQQQLDGSVQQPQQLQQQQLLLGQQQQQQQKTQQPVTATLTTNIIRIPAPEIDWSYAVVERLDPATLKTVLVPFNLGRLVQDHDPTQNLELQPGDVITILNQRDILVPQAEQTKFVRLEGEFSGAGVYSVQPGETLDQLVKRAGGFTSSAYLYGSSFQRESTRVFQQQRLDEYITRLSADMDRQTAVRGASTSTGVSDPNALVLERNLVAQLRELRATGRIVFEFSPDSVGVDALPHIPLENGDVFRVPTRPSTVSVIGAVYGQNVFLYNSQRHLSDYLSLAGRPTRIADKDHAFIVRADGSIYSREKAKGVWSNHFDSSFIYPGDTVVIPEKPISPSVTKRLLDYAQILSSFGLAVAAINVIK</sequence>
<feature type="region of interest" description="Disordered" evidence="2">
    <location>
        <begin position="1"/>
        <end position="29"/>
    </location>
</feature>
<dbReference type="Gene3D" id="3.30.1950.10">
    <property type="entry name" value="wza like domain"/>
    <property type="match status" value="1"/>
</dbReference>
<name>A0A1G7NBL2_9BACT</name>
<gene>
    <name evidence="5" type="ORF">SAMN05444167_3088</name>
</gene>
<feature type="domain" description="Polysaccharide export protein N-terminal" evidence="3">
    <location>
        <begin position="60"/>
        <end position="135"/>
    </location>
</feature>
<protein>
    <submittedName>
        <fullName evidence="5">Protein involved in polysaccharide export, contains SLBB domain of the beta-grasp fold</fullName>
    </submittedName>
</protein>
<dbReference type="GO" id="GO:0015159">
    <property type="term" value="F:polysaccharide transmembrane transporter activity"/>
    <property type="evidence" value="ECO:0007669"/>
    <property type="project" value="InterPro"/>
</dbReference>
<evidence type="ECO:0000313" key="6">
    <source>
        <dbReference type="Proteomes" id="UP000182427"/>
    </source>
</evidence>
<dbReference type="Gene3D" id="3.10.560.10">
    <property type="entry name" value="Outer membrane lipoprotein wza domain like"/>
    <property type="match status" value="4"/>
</dbReference>
<dbReference type="AlphaFoldDB" id="A0A1G7NBL2"/>